<comment type="caution">
    <text evidence="3">The sequence shown here is derived from an EMBL/GenBank/DDBJ whole genome shotgun (WGS) entry which is preliminary data.</text>
</comment>
<evidence type="ECO:0008006" key="5">
    <source>
        <dbReference type="Google" id="ProtNLM"/>
    </source>
</evidence>
<evidence type="ECO:0000313" key="3">
    <source>
        <dbReference type="EMBL" id="EKY02218.1"/>
    </source>
</evidence>
<protein>
    <recommendedName>
        <fullName evidence="5">YbbR-like protein</fullName>
    </recommendedName>
</protein>
<evidence type="ECO:0000256" key="2">
    <source>
        <dbReference type="SAM" id="Phobius"/>
    </source>
</evidence>
<proteinExistence type="predicted"/>
<dbReference type="eggNOG" id="COG4856">
    <property type="taxonomic scope" value="Bacteria"/>
</dbReference>
<feature type="region of interest" description="Disordered" evidence="1">
    <location>
        <begin position="1"/>
        <end position="22"/>
    </location>
</feature>
<name>L1NFR6_9PORP</name>
<reference evidence="3 4" key="1">
    <citation type="submission" date="2012-05" db="EMBL/GenBank/DDBJ databases">
        <authorList>
            <person name="Weinstock G."/>
            <person name="Sodergren E."/>
            <person name="Lobos E.A."/>
            <person name="Fulton L."/>
            <person name="Fulton R."/>
            <person name="Courtney L."/>
            <person name="Fronick C."/>
            <person name="O'Laughlin M."/>
            <person name="Godfrey J."/>
            <person name="Wilson R.M."/>
            <person name="Miner T."/>
            <person name="Farmer C."/>
            <person name="Delehaunty K."/>
            <person name="Cordes M."/>
            <person name="Minx P."/>
            <person name="Tomlinson C."/>
            <person name="Chen J."/>
            <person name="Wollam A."/>
            <person name="Pepin K.H."/>
            <person name="Bhonagiri V."/>
            <person name="Zhang X."/>
            <person name="Suruliraj S."/>
            <person name="Warren W."/>
            <person name="Mitreva M."/>
            <person name="Mardis E.R."/>
            <person name="Wilson R.K."/>
        </authorList>
    </citation>
    <scope>NUCLEOTIDE SEQUENCE [LARGE SCALE GENOMIC DNA]</scope>
    <source>
        <strain evidence="3 4">F0037</strain>
    </source>
</reference>
<dbReference type="Proteomes" id="UP000010408">
    <property type="component" value="Unassembled WGS sequence"/>
</dbReference>
<keyword evidence="2" id="KW-0472">Membrane</keyword>
<dbReference type="AlphaFoldDB" id="L1NFR6"/>
<dbReference type="PANTHER" id="PTHR37804">
    <property type="entry name" value="CDAA REGULATORY PROTEIN CDAR"/>
    <property type="match status" value="1"/>
</dbReference>
<dbReference type="HOGENOM" id="CLU_069602_0_0_10"/>
<gene>
    <name evidence="3" type="ORF">HMPREF9134_00607</name>
</gene>
<evidence type="ECO:0000256" key="1">
    <source>
        <dbReference type="SAM" id="MobiDB-lite"/>
    </source>
</evidence>
<accession>L1NFR6</accession>
<sequence length="343" mass="39012">MRLDLKSLKGRKNEGERTFSPEHRRKRTTQVVTFLFFVFLSAIFWFIQSLQMRFPYVLHIPITYDSIPPEVGLESHLPEFIEVSLEDEGNHILEYSIRGVNPITLHLKQHKGVNQGFSLTAAALTQEIRKRLSSSARITTISPASIDVSAYHRARKVVPIVVGQLPLVTQGYSLGEVELTPSEITIFASAKLLDSIRFIRTAPFEEQILETTTTTKVSLLLPEGVYASTNIVQAHLPVEQLTEQTITLPITVKDAPSGYELRPLPSSITLHLTLPRSRYGEVRADLFEVSVNYPREDTHSTDDGQRELPLQVTKKPSWVHLIRLNPDRVQYVIEERRPSKPWM</sequence>
<dbReference type="InterPro" id="IPR012505">
    <property type="entry name" value="YbbR"/>
</dbReference>
<organism evidence="3 4">
    <name type="scientific">Porphyromonas catoniae F0037</name>
    <dbReference type="NCBI Taxonomy" id="1127696"/>
    <lineage>
        <taxon>Bacteria</taxon>
        <taxon>Pseudomonadati</taxon>
        <taxon>Bacteroidota</taxon>
        <taxon>Bacteroidia</taxon>
        <taxon>Bacteroidales</taxon>
        <taxon>Porphyromonadaceae</taxon>
        <taxon>Porphyromonas</taxon>
    </lineage>
</organism>
<dbReference type="InterPro" id="IPR053154">
    <property type="entry name" value="c-di-AMP_regulator"/>
</dbReference>
<dbReference type="Pfam" id="PF07949">
    <property type="entry name" value="YbbR"/>
    <property type="match status" value="1"/>
</dbReference>
<dbReference type="RefSeq" id="WP_005468808.1">
    <property type="nucleotide sequence ID" value="NZ_KB291043.1"/>
</dbReference>
<dbReference type="PANTHER" id="PTHR37804:SF1">
    <property type="entry name" value="CDAA REGULATORY PROTEIN CDAR"/>
    <property type="match status" value="1"/>
</dbReference>
<evidence type="ECO:0000313" key="4">
    <source>
        <dbReference type="Proteomes" id="UP000010408"/>
    </source>
</evidence>
<dbReference type="Gene3D" id="2.170.120.40">
    <property type="entry name" value="YbbR-like domain"/>
    <property type="match status" value="1"/>
</dbReference>
<dbReference type="Gene3D" id="2.170.120.30">
    <property type="match status" value="1"/>
</dbReference>
<dbReference type="EMBL" id="AMEQ01000018">
    <property type="protein sequence ID" value="EKY02218.1"/>
    <property type="molecule type" value="Genomic_DNA"/>
</dbReference>
<dbReference type="STRING" id="1127696.HMPREF9134_00607"/>
<feature type="transmembrane region" description="Helical" evidence="2">
    <location>
        <begin position="31"/>
        <end position="47"/>
    </location>
</feature>
<dbReference type="PATRIC" id="fig|1127696.3.peg.536"/>
<keyword evidence="2" id="KW-0812">Transmembrane</keyword>
<keyword evidence="2" id="KW-1133">Transmembrane helix</keyword>